<comment type="caution">
    <text evidence="1">The sequence shown here is derived from an EMBL/GenBank/DDBJ whole genome shotgun (WGS) entry which is preliminary data.</text>
</comment>
<reference evidence="1 2" key="1">
    <citation type="journal article" date="2018" name="Front. Plant Sci.">
        <title>Red Clover (Trifolium pratense) and Zigzag Clover (T. medium) - A Picture of Genomic Similarities and Differences.</title>
        <authorList>
            <person name="Dluhosova J."/>
            <person name="Istvanek J."/>
            <person name="Nedelnik J."/>
            <person name="Repkova J."/>
        </authorList>
    </citation>
    <scope>NUCLEOTIDE SEQUENCE [LARGE SCALE GENOMIC DNA]</scope>
    <source>
        <strain evidence="2">cv. 10/8</strain>
        <tissue evidence="1">Leaf</tissue>
    </source>
</reference>
<organism evidence="1 2">
    <name type="scientific">Trifolium medium</name>
    <dbReference type="NCBI Taxonomy" id="97028"/>
    <lineage>
        <taxon>Eukaryota</taxon>
        <taxon>Viridiplantae</taxon>
        <taxon>Streptophyta</taxon>
        <taxon>Embryophyta</taxon>
        <taxon>Tracheophyta</taxon>
        <taxon>Spermatophyta</taxon>
        <taxon>Magnoliopsida</taxon>
        <taxon>eudicotyledons</taxon>
        <taxon>Gunneridae</taxon>
        <taxon>Pentapetalae</taxon>
        <taxon>rosids</taxon>
        <taxon>fabids</taxon>
        <taxon>Fabales</taxon>
        <taxon>Fabaceae</taxon>
        <taxon>Papilionoideae</taxon>
        <taxon>50 kb inversion clade</taxon>
        <taxon>NPAAA clade</taxon>
        <taxon>Hologalegina</taxon>
        <taxon>IRL clade</taxon>
        <taxon>Trifolieae</taxon>
        <taxon>Trifolium</taxon>
    </lineage>
</organism>
<evidence type="ECO:0000313" key="2">
    <source>
        <dbReference type="Proteomes" id="UP000265520"/>
    </source>
</evidence>
<dbReference type="AlphaFoldDB" id="A0A392S0I4"/>
<accession>A0A392S0I4</accession>
<proteinExistence type="predicted"/>
<evidence type="ECO:0000313" key="1">
    <source>
        <dbReference type="EMBL" id="MCI41346.1"/>
    </source>
</evidence>
<name>A0A392S0I4_9FABA</name>
<protein>
    <submittedName>
        <fullName evidence="1">Uncharacterized protein</fullName>
    </submittedName>
</protein>
<dbReference type="EMBL" id="LXQA010291093">
    <property type="protein sequence ID" value="MCI41346.1"/>
    <property type="molecule type" value="Genomic_DNA"/>
</dbReference>
<feature type="non-terminal residue" evidence="1">
    <location>
        <position position="1"/>
    </location>
</feature>
<dbReference type="Proteomes" id="UP000265520">
    <property type="component" value="Unassembled WGS sequence"/>
</dbReference>
<sequence>EGIEVRTDEASAKRSGLFNILFFQEARRDCILSIIKWKSLLLPLPLSIGNPRYLSKDVVLPTPEIDVSLLILAWGVPVE</sequence>
<keyword evidence="2" id="KW-1185">Reference proteome</keyword>